<gene>
    <name evidence="5" type="ORF">EMK97_15115</name>
</gene>
<organism evidence="5 6">
    <name type="scientific">Litorilituus sediminis</name>
    <dbReference type="NCBI Taxonomy" id="718192"/>
    <lineage>
        <taxon>Bacteria</taxon>
        <taxon>Pseudomonadati</taxon>
        <taxon>Pseudomonadota</taxon>
        <taxon>Gammaproteobacteria</taxon>
        <taxon>Alteromonadales</taxon>
        <taxon>Colwelliaceae</taxon>
        <taxon>Litorilituus</taxon>
    </lineage>
</organism>
<dbReference type="Gene3D" id="1.10.287.470">
    <property type="entry name" value="Helix hairpin bin"/>
    <property type="match status" value="1"/>
</dbReference>
<dbReference type="Gene3D" id="2.40.50.100">
    <property type="match status" value="1"/>
</dbReference>
<dbReference type="PANTHER" id="PTHR30469">
    <property type="entry name" value="MULTIDRUG RESISTANCE PROTEIN MDTA"/>
    <property type="match status" value="1"/>
</dbReference>
<keyword evidence="6" id="KW-1185">Reference proteome</keyword>
<dbReference type="OrthoDB" id="9806939at2"/>
<accession>A0A4P6P5K3</accession>
<dbReference type="KEGG" id="lsd:EMK97_15115"/>
<name>A0A4P6P5K3_9GAMM</name>
<dbReference type="GO" id="GO:1990281">
    <property type="term" value="C:efflux pump complex"/>
    <property type="evidence" value="ECO:0007669"/>
    <property type="project" value="TreeGrafter"/>
</dbReference>
<keyword evidence="3" id="KW-0732">Signal</keyword>
<dbReference type="AlphaFoldDB" id="A0A4P6P5K3"/>
<evidence type="ECO:0000313" key="5">
    <source>
        <dbReference type="EMBL" id="QBG36956.1"/>
    </source>
</evidence>
<feature type="coiled-coil region" evidence="2">
    <location>
        <begin position="108"/>
        <end position="173"/>
    </location>
</feature>
<dbReference type="InterPro" id="IPR006143">
    <property type="entry name" value="RND_pump_MFP"/>
</dbReference>
<dbReference type="NCBIfam" id="TIGR01730">
    <property type="entry name" value="RND_mfp"/>
    <property type="match status" value="1"/>
</dbReference>
<dbReference type="InterPro" id="IPR058637">
    <property type="entry name" value="YknX-like_C"/>
</dbReference>
<evidence type="ECO:0000313" key="6">
    <source>
        <dbReference type="Proteomes" id="UP000290244"/>
    </source>
</evidence>
<reference evidence="5 6" key="1">
    <citation type="submission" date="2018-12" db="EMBL/GenBank/DDBJ databases">
        <title>Complete genome of Litorilituus sediminis.</title>
        <authorList>
            <person name="Liu A."/>
            <person name="Rong J."/>
        </authorList>
    </citation>
    <scope>NUCLEOTIDE SEQUENCE [LARGE SCALE GENOMIC DNA]</scope>
    <source>
        <strain evidence="5 6">JCM 17549</strain>
    </source>
</reference>
<feature type="domain" description="YknX-like C-terminal permuted SH3-like" evidence="4">
    <location>
        <begin position="286"/>
        <end position="352"/>
    </location>
</feature>
<dbReference type="Gene3D" id="2.40.420.20">
    <property type="match status" value="1"/>
</dbReference>
<keyword evidence="2" id="KW-0175">Coiled coil</keyword>
<evidence type="ECO:0000259" key="4">
    <source>
        <dbReference type="Pfam" id="PF25989"/>
    </source>
</evidence>
<dbReference type="Proteomes" id="UP000290244">
    <property type="component" value="Chromosome"/>
</dbReference>
<dbReference type="SUPFAM" id="SSF111369">
    <property type="entry name" value="HlyD-like secretion proteins"/>
    <property type="match status" value="1"/>
</dbReference>
<dbReference type="Gene3D" id="2.40.30.170">
    <property type="match status" value="1"/>
</dbReference>
<sequence length="355" mass="39267">MMFFKQTQLGFLCFFISLISSINIMPVMAQAPAAKPVKVDKVIKMSLAATTDLNATLYSRSHIPITAGVSGKLDFVVEPGDYVARGDVVVKMDLVPLQLRQAEQLAQIKREQINLAYLKNELSRLERLNQTKATSQFQLDQTRSEYELASADLEIAQLKLKQIEDQLARATITAPFAGVITERLVRAGADVNRSDELVKLLDTQNLEARLYIPIKYLAYVNKGDALTVTANGKHIAAVVNAKIPRADPRSQTFEVRLIIPSQFNKHWAAGQLVRVTVPTQSAVESITVHRDALILRKDGTYVVKVAKDNKVTRIQVKVGRGNKERVSVTGELSHGDQVAVRGAERLSDGELVVIQ</sequence>
<evidence type="ECO:0000256" key="3">
    <source>
        <dbReference type="SAM" id="SignalP"/>
    </source>
</evidence>
<proteinExistence type="inferred from homology"/>
<comment type="similarity">
    <text evidence="1">Belongs to the membrane fusion protein (MFP) (TC 8.A.1) family.</text>
</comment>
<protein>
    <submittedName>
        <fullName evidence="5">Efflux RND transporter periplasmic adaptor subunit</fullName>
    </submittedName>
</protein>
<feature type="signal peptide" evidence="3">
    <location>
        <begin position="1"/>
        <end position="29"/>
    </location>
</feature>
<feature type="chain" id="PRO_5020730342" evidence="3">
    <location>
        <begin position="30"/>
        <end position="355"/>
    </location>
</feature>
<dbReference type="GO" id="GO:0015562">
    <property type="term" value="F:efflux transmembrane transporter activity"/>
    <property type="evidence" value="ECO:0007669"/>
    <property type="project" value="TreeGrafter"/>
</dbReference>
<evidence type="ECO:0000256" key="2">
    <source>
        <dbReference type="SAM" id="Coils"/>
    </source>
</evidence>
<dbReference type="RefSeq" id="WP_130603598.1">
    <property type="nucleotide sequence ID" value="NZ_CP034759.1"/>
</dbReference>
<dbReference type="EMBL" id="CP034759">
    <property type="protein sequence ID" value="QBG36956.1"/>
    <property type="molecule type" value="Genomic_DNA"/>
</dbReference>
<evidence type="ECO:0000256" key="1">
    <source>
        <dbReference type="ARBA" id="ARBA00009477"/>
    </source>
</evidence>
<dbReference type="PANTHER" id="PTHR30469:SF15">
    <property type="entry name" value="HLYD FAMILY OF SECRETION PROTEINS"/>
    <property type="match status" value="1"/>
</dbReference>
<dbReference type="Pfam" id="PF25989">
    <property type="entry name" value="YknX_C"/>
    <property type="match status" value="1"/>
</dbReference>